<reference evidence="1 2" key="1">
    <citation type="submission" date="2023-07" db="EMBL/GenBank/DDBJ databases">
        <title>Genomic Encyclopedia of Type Strains, Phase IV (KMG-IV): sequencing the most valuable type-strain genomes for metagenomic binning, comparative biology and taxonomic classification.</title>
        <authorList>
            <person name="Goeker M."/>
        </authorList>
    </citation>
    <scope>NUCLEOTIDE SEQUENCE [LARGE SCALE GENOMIC DNA]</scope>
    <source>
        <strain evidence="1 2">DSM 19598</strain>
    </source>
</reference>
<sequence length="121" mass="13403">MGKQMKKQYSKQFNDKKGNCKVKNTYFNKITSGEDFTNGKPHPDIFLRAANELGCFTENCIVVEDSFNGVTAAKKAGMYCIGVKHKDITMDLSGADLIVDSLIEVPIDIIIAEVNKHDAKT</sequence>
<dbReference type="SUPFAM" id="SSF56784">
    <property type="entry name" value="HAD-like"/>
    <property type="match status" value="1"/>
</dbReference>
<proteinExistence type="predicted"/>
<protein>
    <submittedName>
        <fullName evidence="1">Beta-phosphoglucomutase-like phosphatase (HAD superfamily)</fullName>
    </submittedName>
</protein>
<evidence type="ECO:0000313" key="1">
    <source>
        <dbReference type="EMBL" id="MDQ0412218.1"/>
    </source>
</evidence>
<dbReference type="Proteomes" id="UP001242313">
    <property type="component" value="Unassembled WGS sequence"/>
</dbReference>
<dbReference type="EMBL" id="JAUSUN010000002">
    <property type="protein sequence ID" value="MDQ0412218.1"/>
    <property type="molecule type" value="Genomic_DNA"/>
</dbReference>
<dbReference type="InterPro" id="IPR041492">
    <property type="entry name" value="HAD_2"/>
</dbReference>
<dbReference type="InterPro" id="IPR023214">
    <property type="entry name" value="HAD_sf"/>
</dbReference>
<dbReference type="Gene3D" id="3.40.50.1000">
    <property type="entry name" value="HAD superfamily/HAD-like"/>
    <property type="match status" value="1"/>
</dbReference>
<dbReference type="Pfam" id="PF13419">
    <property type="entry name" value="HAD_2"/>
    <property type="match status" value="1"/>
</dbReference>
<dbReference type="PANTHER" id="PTHR18901:SF38">
    <property type="entry name" value="PSEUDOURIDINE-5'-PHOSPHATASE"/>
    <property type="match status" value="1"/>
</dbReference>
<dbReference type="PANTHER" id="PTHR18901">
    <property type="entry name" value="2-DEOXYGLUCOSE-6-PHOSPHATE PHOSPHATASE 2"/>
    <property type="match status" value="1"/>
</dbReference>
<comment type="caution">
    <text evidence="1">The sequence shown here is derived from an EMBL/GenBank/DDBJ whole genome shotgun (WGS) entry which is preliminary data.</text>
</comment>
<gene>
    <name evidence="1" type="ORF">J2S25_000398</name>
</gene>
<evidence type="ECO:0000313" key="2">
    <source>
        <dbReference type="Proteomes" id="UP001242313"/>
    </source>
</evidence>
<dbReference type="NCBIfam" id="TIGR01509">
    <property type="entry name" value="HAD-SF-IA-v3"/>
    <property type="match status" value="1"/>
</dbReference>
<accession>A0ABU0FQM9</accession>
<dbReference type="InterPro" id="IPR036412">
    <property type="entry name" value="HAD-like_sf"/>
</dbReference>
<dbReference type="InterPro" id="IPR006439">
    <property type="entry name" value="HAD-SF_hydro_IA"/>
</dbReference>
<name>A0ABU0FQM9_9BACI</name>
<organism evidence="1 2">
    <name type="scientific">Mesobacillus stamsii</name>
    <dbReference type="NCBI Taxonomy" id="225347"/>
    <lineage>
        <taxon>Bacteria</taxon>
        <taxon>Bacillati</taxon>
        <taxon>Bacillota</taxon>
        <taxon>Bacilli</taxon>
        <taxon>Bacillales</taxon>
        <taxon>Bacillaceae</taxon>
        <taxon>Mesobacillus</taxon>
    </lineage>
</organism>
<keyword evidence="2" id="KW-1185">Reference proteome</keyword>
<dbReference type="RefSeq" id="WP_307191087.1">
    <property type="nucleotide sequence ID" value="NZ_JAUSUN010000002.1"/>
</dbReference>